<keyword evidence="3" id="KW-1185">Reference proteome</keyword>
<proteinExistence type="predicted"/>
<evidence type="ECO:0000313" key="3">
    <source>
        <dbReference type="Proteomes" id="UP000182321"/>
    </source>
</evidence>
<sequence>MSKNNSVAFDQYIADDIAKYAGVAMPVKAGFLNRVLVKKAPCTILHPNPDDEFSIPTVGPSYRIISEYEKKYIYNSNHSMNYFDGEDPIMVEKIRPDGYMILNGHHRWAAALKLGYAKIPVQVINVTHNQEIKDIINNSKHDKRVTLDLDEVVFYNPNNGQPEKDLPFPLNKLYKDKLRLGIPALFNMLNKDGYDIWVYSSKFYPKEYIRALFKKYHVHVTGIVTGTSKRKQTEEEKNEMQNLYASKYLFTLHIDNDAVLMIDNVRKDFQDFTIDEGVNWSKSVMDIIKEIDA</sequence>
<reference evidence="3" key="1">
    <citation type="submission" date="2016-10" db="EMBL/GenBank/DDBJ databases">
        <authorList>
            <person name="Varghese N."/>
        </authorList>
    </citation>
    <scope>NUCLEOTIDE SEQUENCE [LARGE SCALE GENOMIC DNA]</scope>
    <source>
        <strain evidence="3">ACV-9</strain>
    </source>
</reference>
<dbReference type="Pfam" id="PF02195">
    <property type="entry name" value="ParB_N"/>
    <property type="match status" value="1"/>
</dbReference>
<dbReference type="InterPro" id="IPR036086">
    <property type="entry name" value="ParB/Sulfiredoxin_sf"/>
</dbReference>
<dbReference type="InterPro" id="IPR003115">
    <property type="entry name" value="ParB_N"/>
</dbReference>
<dbReference type="SUPFAM" id="SSF110849">
    <property type="entry name" value="ParB/Sulfiredoxin"/>
    <property type="match status" value="1"/>
</dbReference>
<gene>
    <name evidence="2" type="ORF">SAMN02910377_02400</name>
</gene>
<accession>A0A1H7LNR1</accession>
<dbReference type="RefSeq" id="WP_074792069.1">
    <property type="nucleotide sequence ID" value="NZ_FNZX01000017.1"/>
</dbReference>
<feature type="domain" description="ParB-like N-terminal" evidence="1">
    <location>
        <begin position="78"/>
        <end position="133"/>
    </location>
</feature>
<dbReference type="CDD" id="cd16387">
    <property type="entry name" value="ParB_N_Srx"/>
    <property type="match status" value="1"/>
</dbReference>
<dbReference type="Proteomes" id="UP000182321">
    <property type="component" value="Unassembled WGS sequence"/>
</dbReference>
<name>A0A1H7LNR1_9FIRM</name>
<dbReference type="EMBL" id="FNZX01000017">
    <property type="protein sequence ID" value="SEL00095.1"/>
    <property type="molecule type" value="Genomic_DNA"/>
</dbReference>
<organism evidence="2 3">
    <name type="scientific">Pseudobutyrivibrio ruminis</name>
    <dbReference type="NCBI Taxonomy" id="46206"/>
    <lineage>
        <taxon>Bacteria</taxon>
        <taxon>Bacillati</taxon>
        <taxon>Bacillota</taxon>
        <taxon>Clostridia</taxon>
        <taxon>Lachnospirales</taxon>
        <taxon>Lachnospiraceae</taxon>
        <taxon>Pseudobutyrivibrio</taxon>
    </lineage>
</organism>
<dbReference type="Gene3D" id="3.90.1530.10">
    <property type="entry name" value="Conserved hypothetical protein from pyrococcus furiosus pfu- 392566-001, ParB domain"/>
    <property type="match status" value="1"/>
</dbReference>
<protein>
    <submittedName>
        <fullName evidence="2">ParB-like nuclease domain-containing protein</fullName>
    </submittedName>
</protein>
<evidence type="ECO:0000259" key="1">
    <source>
        <dbReference type="Pfam" id="PF02195"/>
    </source>
</evidence>
<dbReference type="AlphaFoldDB" id="A0A1H7LNR1"/>
<evidence type="ECO:0000313" key="2">
    <source>
        <dbReference type="EMBL" id="SEL00095.1"/>
    </source>
</evidence>